<feature type="non-terminal residue" evidence="2">
    <location>
        <position position="1"/>
    </location>
</feature>
<evidence type="ECO:0000256" key="1">
    <source>
        <dbReference type="SAM" id="Phobius"/>
    </source>
</evidence>
<keyword evidence="1" id="KW-0472">Membrane</keyword>
<keyword evidence="3" id="KW-1185">Reference proteome</keyword>
<proteinExistence type="predicted"/>
<reference evidence="2 3" key="1">
    <citation type="submission" date="2020-11" db="EMBL/GenBank/DDBJ databases">
        <title>P. mediterranea TC4 genome.</title>
        <authorList>
            <person name="Molmeret M."/>
        </authorList>
    </citation>
    <scope>NUCLEOTIDE SEQUENCE [LARGE SCALE GENOMIC DNA]</scope>
    <source>
        <strain evidence="2 3">TC4</strain>
    </source>
</reference>
<accession>A0ABS0A6T0</accession>
<keyword evidence="1" id="KW-1133">Transmembrane helix</keyword>
<organism evidence="2 3">
    <name type="scientific">Nonlabens mediterrranea</name>
    <dbReference type="NCBI Taxonomy" id="1419947"/>
    <lineage>
        <taxon>Bacteria</taxon>
        <taxon>Pseudomonadati</taxon>
        <taxon>Bacteroidota</taxon>
        <taxon>Flavobacteriia</taxon>
        <taxon>Flavobacteriales</taxon>
        <taxon>Flavobacteriaceae</taxon>
        <taxon>Nonlabens</taxon>
    </lineage>
</organism>
<protein>
    <submittedName>
        <fullName evidence="2">DUF368 domain-containing protein</fullName>
    </submittedName>
</protein>
<gene>
    <name evidence="2" type="ORF">FNJ87_12290</name>
</gene>
<dbReference type="Proteomes" id="UP001194729">
    <property type="component" value="Unassembled WGS sequence"/>
</dbReference>
<evidence type="ECO:0000313" key="3">
    <source>
        <dbReference type="Proteomes" id="UP001194729"/>
    </source>
</evidence>
<comment type="caution">
    <text evidence="2">The sequence shown here is derived from an EMBL/GenBank/DDBJ whole genome shotgun (WGS) entry which is preliminary data.</text>
</comment>
<evidence type="ECO:0000313" key="2">
    <source>
        <dbReference type="EMBL" id="MBF4985078.1"/>
    </source>
</evidence>
<sequence length="48" mass="5474">IGFPVLENYSRYWPDLTTSHTWLAIGLIFAGFIIVYLIDKYGQQANPA</sequence>
<keyword evidence="1" id="KW-0812">Transmembrane</keyword>
<name>A0ABS0A6T0_9FLAO</name>
<dbReference type="EMBL" id="JADKYU010000642">
    <property type="protein sequence ID" value="MBF4985078.1"/>
    <property type="molecule type" value="Genomic_DNA"/>
</dbReference>
<feature type="transmembrane region" description="Helical" evidence="1">
    <location>
        <begin position="20"/>
        <end position="38"/>
    </location>
</feature>